<evidence type="ECO:0000256" key="9">
    <source>
        <dbReference type="ARBA" id="ARBA00023102"/>
    </source>
</evidence>
<dbReference type="PANTHER" id="PTHR43090">
    <property type="entry name" value="1-(5-PHOSPHORIBOSYL)-5-[(5-PHOSPHORIBOSYLAMINO)METHYLIDENEAMINO] IMIDAZOLE-4-CARBOXAMIDE ISOMERASE"/>
    <property type="match status" value="1"/>
</dbReference>
<comment type="similarity">
    <text evidence="4 12 13">Belongs to the HisA/HisF family.</text>
</comment>
<protein>
    <recommendedName>
        <fullName evidence="6 12">1-(5-phosphoribosyl)-5-[(5-phosphoribosylamino)methylideneamino] imidazole-4-carboxamide isomerase</fullName>
        <ecNumber evidence="5 12">5.3.1.16</ecNumber>
    </recommendedName>
    <alternativeName>
        <fullName evidence="11 12">Phosphoribosylformimino-5-aminoimidazole carboxamide ribotide isomerase</fullName>
    </alternativeName>
</protein>
<feature type="active site" description="Proton acceptor" evidence="12">
    <location>
        <position position="10"/>
    </location>
</feature>
<keyword evidence="9 12" id="KW-0368">Histidine biosynthesis</keyword>
<dbReference type="PANTHER" id="PTHR43090:SF2">
    <property type="entry name" value="1-(5-PHOSPHORIBOSYL)-5-[(5-PHOSPHORIBOSYLAMINO)METHYLIDENEAMINO] IMIDAZOLE-4-CARBOXAMIDE ISOMERASE"/>
    <property type="match status" value="1"/>
</dbReference>
<organism evidence="15 16">
    <name type="scientific">Laceyella putida</name>
    <dbReference type="NCBI Taxonomy" id="110101"/>
    <lineage>
        <taxon>Bacteria</taxon>
        <taxon>Bacillati</taxon>
        <taxon>Bacillota</taxon>
        <taxon>Bacilli</taxon>
        <taxon>Bacillales</taxon>
        <taxon>Thermoactinomycetaceae</taxon>
        <taxon>Laceyella</taxon>
    </lineage>
</organism>
<dbReference type="EMBL" id="JBHTBW010000006">
    <property type="protein sequence ID" value="MFC7439934.1"/>
    <property type="molecule type" value="Genomic_DNA"/>
</dbReference>
<comment type="catalytic activity">
    <reaction evidence="1 12 14">
        <text>1-(5-phospho-beta-D-ribosyl)-5-[(5-phospho-beta-D-ribosylamino)methylideneamino]imidazole-4-carboxamide = 5-[(5-phospho-1-deoxy-D-ribulos-1-ylimino)methylamino]-1-(5-phospho-beta-D-ribosyl)imidazole-4-carboxamide</text>
        <dbReference type="Rhea" id="RHEA:15469"/>
        <dbReference type="ChEBI" id="CHEBI:58435"/>
        <dbReference type="ChEBI" id="CHEBI:58525"/>
        <dbReference type="EC" id="5.3.1.16"/>
    </reaction>
</comment>
<keyword evidence="16" id="KW-1185">Reference proteome</keyword>
<evidence type="ECO:0000256" key="1">
    <source>
        <dbReference type="ARBA" id="ARBA00000901"/>
    </source>
</evidence>
<dbReference type="InterPro" id="IPR006062">
    <property type="entry name" value="His_biosynth"/>
</dbReference>
<dbReference type="InterPro" id="IPR011060">
    <property type="entry name" value="RibuloseP-bd_barrel"/>
</dbReference>
<dbReference type="InterPro" id="IPR044524">
    <property type="entry name" value="Isoase_HisA-like"/>
</dbReference>
<dbReference type="HAMAP" id="MF_01014">
    <property type="entry name" value="HisA"/>
    <property type="match status" value="1"/>
</dbReference>
<dbReference type="Pfam" id="PF00977">
    <property type="entry name" value="His_biosynth"/>
    <property type="match status" value="1"/>
</dbReference>
<evidence type="ECO:0000256" key="6">
    <source>
        <dbReference type="ARBA" id="ARBA00018464"/>
    </source>
</evidence>
<dbReference type="Proteomes" id="UP001596500">
    <property type="component" value="Unassembled WGS sequence"/>
</dbReference>
<gene>
    <name evidence="12 15" type="primary">hisA</name>
    <name evidence="15" type="ORF">ACFQNG_01990</name>
</gene>
<evidence type="ECO:0000256" key="5">
    <source>
        <dbReference type="ARBA" id="ARBA00012550"/>
    </source>
</evidence>
<dbReference type="Gene3D" id="3.20.20.70">
    <property type="entry name" value="Aldolase class I"/>
    <property type="match status" value="1"/>
</dbReference>
<comment type="subcellular location">
    <subcellularLocation>
        <location evidence="2 12 14">Cytoplasm</location>
    </subcellularLocation>
</comment>
<evidence type="ECO:0000256" key="13">
    <source>
        <dbReference type="RuleBase" id="RU003657"/>
    </source>
</evidence>
<dbReference type="InterPro" id="IPR006063">
    <property type="entry name" value="HisA_bact_arch"/>
</dbReference>
<dbReference type="InterPro" id="IPR023016">
    <property type="entry name" value="HisA/PriA"/>
</dbReference>
<keyword evidence="10 12" id="KW-0413">Isomerase</keyword>
<proteinExistence type="inferred from homology"/>
<dbReference type="GO" id="GO:0003949">
    <property type="term" value="F:1-(5-phosphoribosyl)-5-[(5-phosphoribosylamino)methylideneamino]imidazole-4-carboxamide isomerase activity"/>
    <property type="evidence" value="ECO:0007669"/>
    <property type="project" value="UniProtKB-EC"/>
</dbReference>
<keyword evidence="8 12" id="KW-0028">Amino-acid biosynthesis</keyword>
<name>A0ABW2RG33_9BACL</name>
<keyword evidence="7 12" id="KW-0963">Cytoplasm</keyword>
<dbReference type="CDD" id="cd04732">
    <property type="entry name" value="HisA"/>
    <property type="match status" value="1"/>
</dbReference>
<dbReference type="NCBIfam" id="TIGR00007">
    <property type="entry name" value="1-(5-phosphoribosyl)-5-[(5-phosphoribosylamino)methylideneamino]imidazole-4-carboxamide isomerase"/>
    <property type="match status" value="1"/>
</dbReference>
<comment type="caution">
    <text evidence="15">The sequence shown here is derived from an EMBL/GenBank/DDBJ whole genome shotgun (WGS) entry which is preliminary data.</text>
</comment>
<dbReference type="InterPro" id="IPR013785">
    <property type="entry name" value="Aldolase_TIM"/>
</dbReference>
<evidence type="ECO:0000313" key="16">
    <source>
        <dbReference type="Proteomes" id="UP001596500"/>
    </source>
</evidence>
<evidence type="ECO:0000256" key="12">
    <source>
        <dbReference type="HAMAP-Rule" id="MF_01014"/>
    </source>
</evidence>
<evidence type="ECO:0000256" key="10">
    <source>
        <dbReference type="ARBA" id="ARBA00023235"/>
    </source>
</evidence>
<dbReference type="RefSeq" id="WP_379863135.1">
    <property type="nucleotide sequence ID" value="NZ_JBHTBW010000006.1"/>
</dbReference>
<sequence>MAFTLYPAIDIRGGKCVRLIQGDYGQETVYGNQPLDVLRRFVGAGAEWVHVVDLDAARTGEMTNFPLICELIKESPVPIQVGGGVRDETSLERLLNAGAARVVIGSAAIEQPAFVKAALKRVGSKLAIGLDARGGMIATHGWLRTQTVTAAELAQEMAEHGAETFIFTDIERDGMLTGTNIRAVRDLARATGKAVIASGGVSSLAELDELAGYQGEGIAGAIIGKAIYTGAIRLEEALSRTQGG</sequence>
<dbReference type="EC" id="5.3.1.16" evidence="5 12"/>
<reference evidence="16" key="1">
    <citation type="journal article" date="2019" name="Int. J. Syst. Evol. Microbiol.">
        <title>The Global Catalogue of Microorganisms (GCM) 10K type strain sequencing project: providing services to taxonomists for standard genome sequencing and annotation.</title>
        <authorList>
            <consortium name="The Broad Institute Genomics Platform"/>
            <consortium name="The Broad Institute Genome Sequencing Center for Infectious Disease"/>
            <person name="Wu L."/>
            <person name="Ma J."/>
        </authorList>
    </citation>
    <scope>NUCLEOTIDE SEQUENCE [LARGE SCALE GENOMIC DNA]</scope>
    <source>
        <strain evidence="16">CGMCC 1.12942</strain>
    </source>
</reference>
<evidence type="ECO:0000256" key="2">
    <source>
        <dbReference type="ARBA" id="ARBA00004496"/>
    </source>
</evidence>
<evidence type="ECO:0000313" key="15">
    <source>
        <dbReference type="EMBL" id="MFC7439934.1"/>
    </source>
</evidence>
<comment type="pathway">
    <text evidence="3 12 14">Amino-acid biosynthesis; L-histidine biosynthesis; L-histidine from 5-phospho-alpha-D-ribose 1-diphosphate: step 4/9.</text>
</comment>
<feature type="active site" description="Proton donor" evidence="12">
    <location>
        <position position="131"/>
    </location>
</feature>
<evidence type="ECO:0000256" key="4">
    <source>
        <dbReference type="ARBA" id="ARBA00009667"/>
    </source>
</evidence>
<evidence type="ECO:0000256" key="11">
    <source>
        <dbReference type="ARBA" id="ARBA00030547"/>
    </source>
</evidence>
<evidence type="ECO:0000256" key="14">
    <source>
        <dbReference type="RuleBase" id="RU003658"/>
    </source>
</evidence>
<evidence type="ECO:0000256" key="3">
    <source>
        <dbReference type="ARBA" id="ARBA00005133"/>
    </source>
</evidence>
<evidence type="ECO:0000256" key="8">
    <source>
        <dbReference type="ARBA" id="ARBA00022605"/>
    </source>
</evidence>
<accession>A0ABW2RG33</accession>
<evidence type="ECO:0000256" key="7">
    <source>
        <dbReference type="ARBA" id="ARBA00022490"/>
    </source>
</evidence>
<dbReference type="SUPFAM" id="SSF51366">
    <property type="entry name" value="Ribulose-phoshate binding barrel"/>
    <property type="match status" value="1"/>
</dbReference>